<feature type="domain" description="PLD phosphodiesterase" evidence="7">
    <location>
        <begin position="955"/>
        <end position="982"/>
    </location>
</feature>
<name>A0A8J4PZM5_9MYCE</name>
<evidence type="ECO:0000313" key="9">
    <source>
        <dbReference type="Proteomes" id="UP000695562"/>
    </source>
</evidence>
<comment type="caution">
    <text evidence="8">The sequence shown here is derived from an EMBL/GenBank/DDBJ whole genome shotgun (WGS) entry which is preliminary data.</text>
</comment>
<dbReference type="AlphaFoldDB" id="A0A8J4PZM5"/>
<dbReference type="EC" id="3.1.4.4" evidence="1"/>
<feature type="region of interest" description="Disordered" evidence="6">
    <location>
        <begin position="668"/>
        <end position="751"/>
    </location>
</feature>
<organism evidence="8 9">
    <name type="scientific">Polysphondylium violaceum</name>
    <dbReference type="NCBI Taxonomy" id="133409"/>
    <lineage>
        <taxon>Eukaryota</taxon>
        <taxon>Amoebozoa</taxon>
        <taxon>Evosea</taxon>
        <taxon>Eumycetozoa</taxon>
        <taxon>Dictyostelia</taxon>
        <taxon>Dictyosteliales</taxon>
        <taxon>Dictyosteliaceae</taxon>
        <taxon>Polysphondylium</taxon>
    </lineage>
</organism>
<feature type="domain" description="PLD phosphodiesterase" evidence="7">
    <location>
        <begin position="628"/>
        <end position="660"/>
    </location>
</feature>
<keyword evidence="2" id="KW-0677">Repeat</keyword>
<evidence type="ECO:0000256" key="3">
    <source>
        <dbReference type="ARBA" id="ARBA00022801"/>
    </source>
</evidence>
<feature type="region of interest" description="Disordered" evidence="6">
    <location>
        <begin position="220"/>
        <end position="243"/>
    </location>
</feature>
<dbReference type="SMART" id="SM00155">
    <property type="entry name" value="PLDc"/>
    <property type="match status" value="2"/>
</dbReference>
<keyword evidence="9" id="KW-1185">Reference proteome</keyword>
<dbReference type="GO" id="GO:0004630">
    <property type="term" value="F:phospholipase D activity"/>
    <property type="evidence" value="ECO:0007669"/>
    <property type="project" value="UniProtKB-EC"/>
</dbReference>
<feature type="compositionally biased region" description="Low complexity" evidence="6">
    <location>
        <begin position="220"/>
        <end position="232"/>
    </location>
</feature>
<dbReference type="GO" id="GO:0009395">
    <property type="term" value="P:phospholipid catabolic process"/>
    <property type="evidence" value="ECO:0007669"/>
    <property type="project" value="TreeGrafter"/>
</dbReference>
<dbReference type="EMBL" id="AJWJ01000057">
    <property type="protein sequence ID" value="KAF2076540.1"/>
    <property type="molecule type" value="Genomic_DNA"/>
</dbReference>
<dbReference type="InterPro" id="IPR015679">
    <property type="entry name" value="PLipase_D_fam"/>
</dbReference>
<gene>
    <name evidence="8" type="ORF">CYY_002154</name>
</gene>
<dbReference type="CDD" id="cd09104">
    <property type="entry name" value="PLDc_vPLD1_2_like_1"/>
    <property type="match status" value="1"/>
</dbReference>
<feature type="compositionally biased region" description="Low complexity" evidence="6">
    <location>
        <begin position="725"/>
        <end position="744"/>
    </location>
</feature>
<protein>
    <recommendedName>
        <fullName evidence="1">phospholipase D</fullName>
        <ecNumber evidence="1">3.1.4.4</ecNumber>
    </recommendedName>
</protein>
<feature type="compositionally biased region" description="Low complexity" evidence="6">
    <location>
        <begin position="266"/>
        <end position="286"/>
    </location>
</feature>
<evidence type="ECO:0000256" key="2">
    <source>
        <dbReference type="ARBA" id="ARBA00022737"/>
    </source>
</evidence>
<evidence type="ECO:0000259" key="7">
    <source>
        <dbReference type="PROSITE" id="PS50035"/>
    </source>
</evidence>
<dbReference type="Proteomes" id="UP000695562">
    <property type="component" value="Unassembled WGS sequence"/>
</dbReference>
<evidence type="ECO:0000256" key="5">
    <source>
        <dbReference type="ARBA" id="ARBA00023098"/>
    </source>
</evidence>
<feature type="compositionally biased region" description="Low complexity" evidence="6">
    <location>
        <begin position="397"/>
        <end position="422"/>
    </location>
</feature>
<reference evidence="8" key="1">
    <citation type="submission" date="2020-01" db="EMBL/GenBank/DDBJ databases">
        <title>Development of genomics and gene disruption for Polysphondylium violaceum indicates a role for the polyketide synthase stlB in stalk morphogenesis.</title>
        <authorList>
            <person name="Narita B."/>
            <person name="Kawabe Y."/>
            <person name="Kin K."/>
            <person name="Saito T."/>
            <person name="Gibbs R."/>
            <person name="Kuspa A."/>
            <person name="Muzny D."/>
            <person name="Queller D."/>
            <person name="Richards S."/>
            <person name="Strassman J."/>
            <person name="Sucgang R."/>
            <person name="Worley K."/>
            <person name="Schaap P."/>
        </authorList>
    </citation>
    <scope>NUCLEOTIDE SEQUENCE</scope>
    <source>
        <strain evidence="8">QSvi11</strain>
    </source>
</reference>
<accession>A0A8J4PZM5</accession>
<keyword evidence="3" id="KW-0378">Hydrolase</keyword>
<evidence type="ECO:0000256" key="1">
    <source>
        <dbReference type="ARBA" id="ARBA00012027"/>
    </source>
</evidence>
<evidence type="ECO:0000256" key="6">
    <source>
        <dbReference type="SAM" id="MobiDB-lite"/>
    </source>
</evidence>
<dbReference type="Gene3D" id="3.30.870.10">
    <property type="entry name" value="Endonuclease Chain A"/>
    <property type="match status" value="2"/>
</dbReference>
<dbReference type="PROSITE" id="PS50035">
    <property type="entry name" value="PLD"/>
    <property type="match status" value="2"/>
</dbReference>
<sequence length="1104" mass="126655">MFVLQIHSVTFFNPSHQTKLRNVFLDISNENQPSRRYFVGRFSTSSTKSCESIIHISKTPITLHLSYGPLMYHDLGPQTIYDFLYEDKNNLGQKKFLTFGRRGPLYHVCYSISPVKYSYGYSLNRISCLKQITSLKDELYAEVEFNHSPQSIGPGPTNRYHLGSFVSHDITEIHSVHNLTFSTLVNFVLTFYIKTSTAEYILGTLKFTPIHEINSNFKSSLSSSDPTLPLKSQTEKPQTPQIHKLELTHNFPKEWKVEHADLTQPSSSNSSNNNNSTTSSSHNKNNSLEKEMKTITNSDISIDKGGLYCYRSTEEKVYTFLQNESTIIKKITLTSTEGRGSYEFVFTLSKTDFMMLANIEANQQQLSHKFDIENIDFLHNHHQNTILSNSLKRNQKSQISNSSSSVNDSNGSSSNNSNIDHNGSIDERDYEITTNVFNIQTEGNQVEVLIDGLQTFRRYYEIMMNAQHSISILAWELSFSFGLVLKKNVLSGLPMYVDPFSKWITLEDVLITKVLSGVNVRIIVWRHELLSHLTRFLYLGEVTIEREVAKLERRCKKLDIVCNVFHTTHNMPGVDSTFANIDQNYYCYGHDSHTHNTNNSNNSNSNSKPKENQPPSITVIIVGNPQGILSSHHEKLLLVDAECPDHCVAFTGGFDIARGRYDQPLHQIPKPYIPNIKPTTTTTTTTSGTSNNNKTTTSVINNSNNNNNNNNKYTQDQDDGHDQDNQNITTPTTKTTTTITTNNKEPPRYSGRNVQPLLRQIRFLWHDIQILLRGPSTQHLRFHFYQRWIHAFSQNISLTRNSVLSVLPTMITCTKKHQPADSIKVIHSDPAPVYEHCSVRLFRTWKGVLDTNMLFDDYGKMILNAKKFLYIEHQYPFQNFTLTYYMCEALKANPKLHLLIVTPVKTDLPSGLVGELFDWSQDHIIKHLHLIQSVAPDRVGIYGLVRQDAETSRLKPIYIHSKLFIVDDLIFNVGSTNMDNMSFFHSSELCASIIEPHLARDTRVRLAKEHLGSFYTESMSENFLDMFNAFKRVSDENFERLRYKRLLIGRPVSLAADKYEFLLKKIYYPSKFTKLLFKMGLDTEEWLSKMFNPSSWMSYLKPKL</sequence>
<feature type="compositionally biased region" description="Low complexity" evidence="6">
    <location>
        <begin position="596"/>
        <end position="607"/>
    </location>
</feature>
<keyword evidence="5" id="KW-0443">Lipid metabolism</keyword>
<dbReference type="InterPro" id="IPR001736">
    <property type="entry name" value="PLipase_D/transphosphatidylase"/>
</dbReference>
<dbReference type="PANTHER" id="PTHR18896">
    <property type="entry name" value="PHOSPHOLIPASE D"/>
    <property type="match status" value="1"/>
</dbReference>
<feature type="compositionally biased region" description="Low complexity" evidence="6">
    <location>
        <begin position="668"/>
        <end position="714"/>
    </location>
</feature>
<feature type="region of interest" description="Disordered" evidence="6">
    <location>
        <begin position="262"/>
        <end position="287"/>
    </location>
</feature>
<proteinExistence type="predicted"/>
<dbReference type="CDD" id="cd09105">
    <property type="entry name" value="PLDc_vPLD1_2_like_2"/>
    <property type="match status" value="1"/>
</dbReference>
<feature type="region of interest" description="Disordered" evidence="6">
    <location>
        <begin position="596"/>
        <end position="617"/>
    </location>
</feature>
<evidence type="ECO:0000313" key="8">
    <source>
        <dbReference type="EMBL" id="KAF2076540.1"/>
    </source>
</evidence>
<evidence type="ECO:0000256" key="4">
    <source>
        <dbReference type="ARBA" id="ARBA00022963"/>
    </source>
</evidence>
<dbReference type="OrthoDB" id="14911at2759"/>
<keyword evidence="4" id="KW-0442">Lipid degradation</keyword>
<dbReference type="SUPFAM" id="SSF56024">
    <property type="entry name" value="Phospholipase D/nuclease"/>
    <property type="match status" value="2"/>
</dbReference>
<dbReference type="PANTHER" id="PTHR18896:SF168">
    <property type="entry name" value="PHOSPHOLIPASE D"/>
    <property type="match status" value="1"/>
</dbReference>
<feature type="region of interest" description="Disordered" evidence="6">
    <location>
        <begin position="397"/>
        <end position="424"/>
    </location>
</feature>